<proteinExistence type="predicted"/>
<evidence type="ECO:0000259" key="2">
    <source>
        <dbReference type="Pfam" id="PF24007"/>
    </source>
</evidence>
<dbReference type="Proteomes" id="UP001596201">
    <property type="component" value="Unassembled WGS sequence"/>
</dbReference>
<feature type="transmembrane region" description="Helical" evidence="1">
    <location>
        <begin position="44"/>
        <end position="65"/>
    </location>
</feature>
<dbReference type="RefSeq" id="WP_227228844.1">
    <property type="nucleotide sequence ID" value="NZ_JAJCVJ010000001.1"/>
</dbReference>
<feature type="transmembrane region" description="Helical" evidence="1">
    <location>
        <begin position="77"/>
        <end position="101"/>
    </location>
</feature>
<keyword evidence="4" id="KW-1185">Reference proteome</keyword>
<protein>
    <recommendedName>
        <fullName evidence="2">DUF7321 domain-containing protein</fullName>
    </recommendedName>
</protein>
<keyword evidence="1" id="KW-0472">Membrane</keyword>
<feature type="transmembrane region" description="Helical" evidence="1">
    <location>
        <begin position="135"/>
        <end position="156"/>
    </location>
</feature>
<accession>A0ABD5R744</accession>
<evidence type="ECO:0000313" key="3">
    <source>
        <dbReference type="EMBL" id="MFC5365836.1"/>
    </source>
</evidence>
<reference evidence="3 4" key="1">
    <citation type="journal article" date="2019" name="Int. J. Syst. Evol. Microbiol.">
        <title>The Global Catalogue of Microorganisms (GCM) 10K type strain sequencing project: providing services to taxonomists for standard genome sequencing and annotation.</title>
        <authorList>
            <consortium name="The Broad Institute Genomics Platform"/>
            <consortium name="The Broad Institute Genome Sequencing Center for Infectious Disease"/>
            <person name="Wu L."/>
            <person name="Ma J."/>
        </authorList>
    </citation>
    <scope>NUCLEOTIDE SEQUENCE [LARGE SCALE GENOMIC DNA]</scope>
    <source>
        <strain evidence="3 4">CGMCC 1.12237</strain>
    </source>
</reference>
<name>A0ABD5R744_9EURY</name>
<dbReference type="EMBL" id="JBHSKX010000001">
    <property type="protein sequence ID" value="MFC5365836.1"/>
    <property type="molecule type" value="Genomic_DNA"/>
</dbReference>
<gene>
    <name evidence="3" type="ORF">ACFPJ5_02730</name>
</gene>
<evidence type="ECO:0000256" key="1">
    <source>
        <dbReference type="SAM" id="Phobius"/>
    </source>
</evidence>
<dbReference type="AlphaFoldDB" id="A0ABD5R744"/>
<feature type="domain" description="DUF7321" evidence="2">
    <location>
        <begin position="6"/>
        <end position="159"/>
    </location>
</feature>
<dbReference type="Pfam" id="PF24007">
    <property type="entry name" value="DUF7321"/>
    <property type="match status" value="1"/>
</dbReference>
<evidence type="ECO:0000313" key="4">
    <source>
        <dbReference type="Proteomes" id="UP001596201"/>
    </source>
</evidence>
<dbReference type="InterPro" id="IPR055745">
    <property type="entry name" value="DUF7321"/>
</dbReference>
<comment type="caution">
    <text evidence="3">The sequence shown here is derived from an EMBL/GenBank/DDBJ whole genome shotgun (WGS) entry which is preliminary data.</text>
</comment>
<organism evidence="3 4">
    <name type="scientific">Salinirubrum litoreum</name>
    <dbReference type="NCBI Taxonomy" id="1126234"/>
    <lineage>
        <taxon>Archaea</taxon>
        <taxon>Methanobacteriati</taxon>
        <taxon>Methanobacteriota</taxon>
        <taxon>Stenosarchaea group</taxon>
        <taxon>Halobacteria</taxon>
        <taxon>Halobacteriales</taxon>
        <taxon>Haloferacaceae</taxon>
        <taxon>Salinirubrum</taxon>
    </lineage>
</organism>
<feature type="transmembrane region" description="Helical" evidence="1">
    <location>
        <begin position="12"/>
        <end position="32"/>
    </location>
</feature>
<sequence>MGAVADSTIAAVAFLLVTASFPFYLYGAWIMIDAETVTWDTLTYHLKFIVPGLLLNTVPVVFWMAPRLPDQLNGISALHAFLGLQAYALLVFALTGIVRIFQAKRAANLYDDPGQEVDLDDLHENMGAWRGRLRLGVFGYVFFWILAYVVGIFKFVSRYGLPF</sequence>
<keyword evidence="1" id="KW-0812">Transmembrane</keyword>
<keyword evidence="1" id="KW-1133">Transmembrane helix</keyword>